<feature type="transmembrane region" description="Helical" evidence="1">
    <location>
        <begin position="7"/>
        <end position="28"/>
    </location>
</feature>
<dbReference type="AlphaFoldDB" id="A0A2U2BNK7"/>
<feature type="transmembrane region" description="Helical" evidence="1">
    <location>
        <begin position="34"/>
        <end position="54"/>
    </location>
</feature>
<name>A0A2U2BNK7_ALCFA</name>
<gene>
    <name evidence="2" type="ORF">DF183_02385</name>
</gene>
<sequence length="133" mass="14301">MKFLSNSISALFLGGVLGVLFWAFLNGISVTGVPIYLIAGSFGVLAWAWASVWFKKSESDWTRMASLLFVAVVIGFPLLGAFMDGGAGPVEGQLVDPRLLMPFLKWGVIAGLVLSTIFSFVSIWSTQGKGNEH</sequence>
<feature type="transmembrane region" description="Helical" evidence="1">
    <location>
        <begin position="103"/>
        <end position="124"/>
    </location>
</feature>
<evidence type="ECO:0000313" key="2">
    <source>
        <dbReference type="EMBL" id="PWE15600.1"/>
    </source>
</evidence>
<dbReference type="EMBL" id="QEXO01000001">
    <property type="protein sequence ID" value="PWE15600.1"/>
    <property type="molecule type" value="Genomic_DNA"/>
</dbReference>
<dbReference type="Proteomes" id="UP000245216">
    <property type="component" value="Unassembled WGS sequence"/>
</dbReference>
<protein>
    <submittedName>
        <fullName evidence="2">Uncharacterized protein</fullName>
    </submittedName>
</protein>
<keyword evidence="1" id="KW-0472">Membrane</keyword>
<reference evidence="2 3" key="1">
    <citation type="submission" date="2018-05" db="EMBL/GenBank/DDBJ databases">
        <title>Genome Sequence of an Efficient Indole-Degrading Bacterium, Alcaligenes sp.YBY.</title>
        <authorList>
            <person name="Yang B."/>
        </authorList>
    </citation>
    <scope>NUCLEOTIDE SEQUENCE [LARGE SCALE GENOMIC DNA]</scope>
    <source>
        <strain evidence="2 3">YBY</strain>
    </source>
</reference>
<dbReference type="RefSeq" id="WP_109088303.1">
    <property type="nucleotide sequence ID" value="NZ_QEXO01000001.1"/>
</dbReference>
<keyword evidence="1" id="KW-1133">Transmembrane helix</keyword>
<reference evidence="2 3" key="2">
    <citation type="submission" date="2018-05" db="EMBL/GenBank/DDBJ databases">
        <authorList>
            <person name="Lanie J.A."/>
            <person name="Ng W.-L."/>
            <person name="Kazmierczak K.M."/>
            <person name="Andrzejewski T.M."/>
            <person name="Davidsen T.M."/>
            <person name="Wayne K.J."/>
            <person name="Tettelin H."/>
            <person name="Glass J.I."/>
            <person name="Rusch D."/>
            <person name="Podicherti R."/>
            <person name="Tsui H.-C.T."/>
            <person name="Winkler M.E."/>
        </authorList>
    </citation>
    <scope>NUCLEOTIDE SEQUENCE [LARGE SCALE GENOMIC DNA]</scope>
    <source>
        <strain evidence="2 3">YBY</strain>
    </source>
</reference>
<comment type="caution">
    <text evidence="2">The sequence shown here is derived from an EMBL/GenBank/DDBJ whole genome shotgun (WGS) entry which is preliminary data.</text>
</comment>
<evidence type="ECO:0000256" key="1">
    <source>
        <dbReference type="SAM" id="Phobius"/>
    </source>
</evidence>
<keyword evidence="1" id="KW-0812">Transmembrane</keyword>
<organism evidence="2 3">
    <name type="scientific">Alcaligenes faecalis</name>
    <dbReference type="NCBI Taxonomy" id="511"/>
    <lineage>
        <taxon>Bacteria</taxon>
        <taxon>Pseudomonadati</taxon>
        <taxon>Pseudomonadota</taxon>
        <taxon>Betaproteobacteria</taxon>
        <taxon>Burkholderiales</taxon>
        <taxon>Alcaligenaceae</taxon>
        <taxon>Alcaligenes</taxon>
    </lineage>
</organism>
<accession>A0A2U2BNK7</accession>
<feature type="transmembrane region" description="Helical" evidence="1">
    <location>
        <begin position="66"/>
        <end position="83"/>
    </location>
</feature>
<proteinExistence type="predicted"/>
<evidence type="ECO:0000313" key="3">
    <source>
        <dbReference type="Proteomes" id="UP000245216"/>
    </source>
</evidence>